<sequence length="318" mass="35906">MKWEKFMVSLVAGVGLLGGSWSVAQASPTYQRTQTKKITAKTYYSNSRTAKTYRNNGSLKHWQFKANHKLVNYPKTRWTATKKMTVMKKGKPTVYYWVRNSRNNATGWLWRGYLKPVSATENRVTNMKVAKRANQIVTVVQKGRTTATLQLWTQNKQHVWHKKMSAASRIGTNGIGRSQEGSSTTPIGAYPLSFAFGKAGKVKTGGLKYRKIKKTTYWIEDLNDAQYNTWQNRSWANAKNEHLIDYTKAAPHNQYQLAVVMNNRGKANGSGFFIHVKNQWPTAGCVAISLSAMKKLVGQLGKKAYVVNVPTAAQLTRY</sequence>
<evidence type="ECO:0000313" key="4">
    <source>
        <dbReference type="Proteomes" id="UP000283633"/>
    </source>
</evidence>
<dbReference type="AlphaFoldDB" id="A0A3R8KLE0"/>
<dbReference type="GO" id="GO:0016740">
    <property type="term" value="F:transferase activity"/>
    <property type="evidence" value="ECO:0007669"/>
    <property type="project" value="InterPro"/>
</dbReference>
<evidence type="ECO:0000259" key="2">
    <source>
        <dbReference type="Pfam" id="PF03734"/>
    </source>
</evidence>
<gene>
    <name evidence="3" type="ORF">D1831_07675</name>
</gene>
<name>A0A3R8KLE0_9LACO</name>
<dbReference type="InterPro" id="IPR005490">
    <property type="entry name" value="LD_TPept_cat_dom"/>
</dbReference>
<keyword evidence="4" id="KW-1185">Reference proteome</keyword>
<dbReference type="PANTHER" id="PTHR38589:SF1">
    <property type="entry name" value="BLR0621 PROTEIN"/>
    <property type="match status" value="1"/>
</dbReference>
<comment type="caution">
    <text evidence="3">The sequence shown here is derived from an EMBL/GenBank/DDBJ whole genome shotgun (WGS) entry which is preliminary data.</text>
</comment>
<accession>A0A3R8KLE0</accession>
<protein>
    <recommendedName>
        <fullName evidence="2">L,D-TPase catalytic domain-containing protein</fullName>
    </recommendedName>
</protein>
<keyword evidence="1" id="KW-0732">Signal</keyword>
<dbReference type="PANTHER" id="PTHR38589">
    <property type="entry name" value="BLR0621 PROTEIN"/>
    <property type="match status" value="1"/>
</dbReference>
<evidence type="ECO:0000256" key="1">
    <source>
        <dbReference type="SAM" id="SignalP"/>
    </source>
</evidence>
<reference evidence="3 4" key="1">
    <citation type="submission" date="2018-08" db="EMBL/GenBank/DDBJ databases">
        <title>Genome Lactobacillus garii FI11369.</title>
        <authorList>
            <person name="Diaz M."/>
            <person name="Narbad A."/>
        </authorList>
    </citation>
    <scope>NUCLEOTIDE SEQUENCE [LARGE SCALE GENOMIC DNA]</scope>
    <source>
        <strain evidence="3 4">FI11369</strain>
    </source>
</reference>
<dbReference type="OrthoDB" id="186490at2"/>
<feature type="domain" description="L,D-TPase catalytic" evidence="2">
    <location>
        <begin position="148"/>
        <end position="303"/>
    </location>
</feature>
<organism evidence="3 4">
    <name type="scientific">Lactiplantibacillus garii</name>
    <dbReference type="NCBI Taxonomy" id="2306423"/>
    <lineage>
        <taxon>Bacteria</taxon>
        <taxon>Bacillati</taxon>
        <taxon>Bacillota</taxon>
        <taxon>Bacilli</taxon>
        <taxon>Lactobacillales</taxon>
        <taxon>Lactobacillaceae</taxon>
        <taxon>Lactiplantibacillus</taxon>
    </lineage>
</organism>
<dbReference type="EMBL" id="QWZQ01000021">
    <property type="protein sequence ID" value="RRK10429.1"/>
    <property type="molecule type" value="Genomic_DNA"/>
</dbReference>
<feature type="signal peptide" evidence="1">
    <location>
        <begin position="1"/>
        <end position="26"/>
    </location>
</feature>
<proteinExistence type="predicted"/>
<dbReference type="Proteomes" id="UP000283633">
    <property type="component" value="Unassembled WGS sequence"/>
</dbReference>
<dbReference type="Pfam" id="PF03734">
    <property type="entry name" value="YkuD"/>
    <property type="match status" value="1"/>
</dbReference>
<dbReference type="RefSeq" id="WP_125072346.1">
    <property type="nucleotide sequence ID" value="NZ_QWZQ01000021.1"/>
</dbReference>
<evidence type="ECO:0000313" key="3">
    <source>
        <dbReference type="EMBL" id="RRK10429.1"/>
    </source>
</evidence>
<feature type="chain" id="PRO_5018720623" description="L,D-TPase catalytic domain-containing protein" evidence="1">
    <location>
        <begin position="27"/>
        <end position="318"/>
    </location>
</feature>